<feature type="transmembrane region" description="Helical" evidence="5">
    <location>
        <begin position="56"/>
        <end position="81"/>
    </location>
</feature>
<dbReference type="GO" id="GO:0022857">
    <property type="term" value="F:transmembrane transporter activity"/>
    <property type="evidence" value="ECO:0007669"/>
    <property type="project" value="InterPro"/>
</dbReference>
<comment type="subcellular location">
    <subcellularLocation>
        <location evidence="1">Membrane</location>
        <topology evidence="1">Multi-pass membrane protein</topology>
    </subcellularLocation>
</comment>
<evidence type="ECO:0000256" key="3">
    <source>
        <dbReference type="ARBA" id="ARBA00022989"/>
    </source>
</evidence>
<protein>
    <recommendedName>
        <fullName evidence="8">Major facilitator superfamily (MFS) profile domain-containing protein</fullName>
    </recommendedName>
</protein>
<feature type="transmembrane region" description="Helical" evidence="5">
    <location>
        <begin position="343"/>
        <end position="360"/>
    </location>
</feature>
<keyword evidence="2 5" id="KW-0812">Transmembrane</keyword>
<dbReference type="HOGENOM" id="CLU_028365_4_1_1"/>
<organism evidence="6 7">
    <name type="scientific">Drosophila willistoni</name>
    <name type="common">Fruit fly</name>
    <dbReference type="NCBI Taxonomy" id="7260"/>
    <lineage>
        <taxon>Eukaryota</taxon>
        <taxon>Metazoa</taxon>
        <taxon>Ecdysozoa</taxon>
        <taxon>Arthropoda</taxon>
        <taxon>Hexapoda</taxon>
        <taxon>Insecta</taxon>
        <taxon>Pterygota</taxon>
        <taxon>Neoptera</taxon>
        <taxon>Endopterygota</taxon>
        <taxon>Diptera</taxon>
        <taxon>Brachycera</taxon>
        <taxon>Muscomorpha</taxon>
        <taxon>Ephydroidea</taxon>
        <taxon>Drosophilidae</taxon>
        <taxon>Drosophila</taxon>
        <taxon>Sophophora</taxon>
    </lineage>
</organism>
<evidence type="ECO:0008006" key="8">
    <source>
        <dbReference type="Google" id="ProtNLM"/>
    </source>
</evidence>
<dbReference type="AlphaFoldDB" id="B4NNL8"/>
<evidence type="ECO:0000313" key="6">
    <source>
        <dbReference type="EMBL" id="EDW85957.2"/>
    </source>
</evidence>
<feature type="transmembrane region" description="Helical" evidence="5">
    <location>
        <begin position="93"/>
        <end position="115"/>
    </location>
</feature>
<reference evidence="6 7" key="1">
    <citation type="journal article" date="2007" name="Nature">
        <title>Evolution of genes and genomes on the Drosophila phylogeny.</title>
        <authorList>
            <consortium name="Drosophila 12 Genomes Consortium"/>
            <person name="Clark A.G."/>
            <person name="Eisen M.B."/>
            <person name="Smith D.R."/>
            <person name="Bergman C.M."/>
            <person name="Oliver B."/>
            <person name="Markow T.A."/>
            <person name="Kaufman T.C."/>
            <person name="Kellis M."/>
            <person name="Gelbart W."/>
            <person name="Iyer V.N."/>
            <person name="Pollard D.A."/>
            <person name="Sackton T.B."/>
            <person name="Larracuente A.M."/>
            <person name="Singh N.D."/>
            <person name="Abad J.P."/>
            <person name="Abt D.N."/>
            <person name="Adryan B."/>
            <person name="Aguade M."/>
            <person name="Akashi H."/>
            <person name="Anderson W.W."/>
            <person name="Aquadro C.F."/>
            <person name="Ardell D.H."/>
            <person name="Arguello R."/>
            <person name="Artieri C.G."/>
            <person name="Barbash D.A."/>
            <person name="Barker D."/>
            <person name="Barsanti P."/>
            <person name="Batterham P."/>
            <person name="Batzoglou S."/>
            <person name="Begun D."/>
            <person name="Bhutkar A."/>
            <person name="Blanco E."/>
            <person name="Bosak S.A."/>
            <person name="Bradley R.K."/>
            <person name="Brand A.D."/>
            <person name="Brent M.R."/>
            <person name="Brooks A.N."/>
            <person name="Brown R.H."/>
            <person name="Butlin R.K."/>
            <person name="Caggese C."/>
            <person name="Calvi B.R."/>
            <person name="Bernardo de Carvalho A."/>
            <person name="Caspi A."/>
            <person name="Castrezana S."/>
            <person name="Celniker S.E."/>
            <person name="Chang J.L."/>
            <person name="Chapple C."/>
            <person name="Chatterji S."/>
            <person name="Chinwalla A."/>
            <person name="Civetta A."/>
            <person name="Clifton S.W."/>
            <person name="Comeron J.M."/>
            <person name="Costello J.C."/>
            <person name="Coyne J.A."/>
            <person name="Daub J."/>
            <person name="David R.G."/>
            <person name="Delcher A.L."/>
            <person name="Delehaunty K."/>
            <person name="Do C.B."/>
            <person name="Ebling H."/>
            <person name="Edwards K."/>
            <person name="Eickbush T."/>
            <person name="Evans J.D."/>
            <person name="Filipski A."/>
            <person name="Findeiss S."/>
            <person name="Freyhult E."/>
            <person name="Fulton L."/>
            <person name="Fulton R."/>
            <person name="Garcia A.C."/>
            <person name="Gardiner A."/>
            <person name="Garfield D.A."/>
            <person name="Garvin B.E."/>
            <person name="Gibson G."/>
            <person name="Gilbert D."/>
            <person name="Gnerre S."/>
            <person name="Godfrey J."/>
            <person name="Good R."/>
            <person name="Gotea V."/>
            <person name="Gravely B."/>
            <person name="Greenberg A.J."/>
            <person name="Griffiths-Jones S."/>
            <person name="Gross S."/>
            <person name="Guigo R."/>
            <person name="Gustafson E.A."/>
            <person name="Haerty W."/>
            <person name="Hahn M.W."/>
            <person name="Halligan D.L."/>
            <person name="Halpern A.L."/>
            <person name="Halter G.M."/>
            <person name="Han M.V."/>
            <person name="Heger A."/>
            <person name="Hillier L."/>
            <person name="Hinrichs A.S."/>
            <person name="Holmes I."/>
            <person name="Hoskins R.A."/>
            <person name="Hubisz M.J."/>
            <person name="Hultmark D."/>
            <person name="Huntley M.A."/>
            <person name="Jaffe D.B."/>
            <person name="Jagadeeshan S."/>
            <person name="Jeck W.R."/>
            <person name="Johnson J."/>
            <person name="Jones C.D."/>
            <person name="Jordan W.C."/>
            <person name="Karpen G.H."/>
            <person name="Kataoka E."/>
            <person name="Keightley P.D."/>
            <person name="Kheradpour P."/>
            <person name="Kirkness E.F."/>
            <person name="Koerich L.B."/>
            <person name="Kristiansen K."/>
            <person name="Kudrna D."/>
            <person name="Kulathinal R.J."/>
            <person name="Kumar S."/>
            <person name="Kwok R."/>
            <person name="Lander E."/>
            <person name="Langley C.H."/>
            <person name="Lapoint R."/>
            <person name="Lazzaro B.P."/>
            <person name="Lee S.J."/>
            <person name="Levesque L."/>
            <person name="Li R."/>
            <person name="Lin C.F."/>
            <person name="Lin M.F."/>
            <person name="Lindblad-Toh K."/>
            <person name="Llopart A."/>
            <person name="Long M."/>
            <person name="Low L."/>
            <person name="Lozovsky E."/>
            <person name="Lu J."/>
            <person name="Luo M."/>
            <person name="Machado C.A."/>
            <person name="Makalowski W."/>
            <person name="Marzo M."/>
            <person name="Matsuda M."/>
            <person name="Matzkin L."/>
            <person name="McAllister B."/>
            <person name="McBride C.S."/>
            <person name="McKernan B."/>
            <person name="McKernan K."/>
            <person name="Mendez-Lago M."/>
            <person name="Minx P."/>
            <person name="Mollenhauer M.U."/>
            <person name="Montooth K."/>
            <person name="Mount S.M."/>
            <person name="Mu X."/>
            <person name="Myers E."/>
            <person name="Negre B."/>
            <person name="Newfeld S."/>
            <person name="Nielsen R."/>
            <person name="Noor M.A."/>
            <person name="O'Grady P."/>
            <person name="Pachter L."/>
            <person name="Papaceit M."/>
            <person name="Parisi M.J."/>
            <person name="Parisi M."/>
            <person name="Parts L."/>
            <person name="Pedersen J.S."/>
            <person name="Pesole G."/>
            <person name="Phillippy A.M."/>
            <person name="Ponting C.P."/>
            <person name="Pop M."/>
            <person name="Porcelli D."/>
            <person name="Powell J.R."/>
            <person name="Prohaska S."/>
            <person name="Pruitt K."/>
            <person name="Puig M."/>
            <person name="Quesneville H."/>
            <person name="Ram K.R."/>
            <person name="Rand D."/>
            <person name="Rasmussen M.D."/>
            <person name="Reed L.K."/>
            <person name="Reenan R."/>
            <person name="Reily A."/>
            <person name="Remington K.A."/>
            <person name="Rieger T.T."/>
            <person name="Ritchie M.G."/>
            <person name="Robin C."/>
            <person name="Rogers Y.H."/>
            <person name="Rohde C."/>
            <person name="Rozas J."/>
            <person name="Rubenfield M.J."/>
            <person name="Ruiz A."/>
            <person name="Russo S."/>
            <person name="Salzberg S.L."/>
            <person name="Sanchez-Gracia A."/>
            <person name="Saranga D.J."/>
            <person name="Sato H."/>
            <person name="Schaeffer S.W."/>
            <person name="Schatz M.C."/>
            <person name="Schlenke T."/>
            <person name="Schwartz R."/>
            <person name="Segarra C."/>
            <person name="Singh R.S."/>
            <person name="Sirot L."/>
            <person name="Sirota M."/>
            <person name="Sisneros N.B."/>
            <person name="Smith C.D."/>
            <person name="Smith T.F."/>
            <person name="Spieth J."/>
            <person name="Stage D.E."/>
            <person name="Stark A."/>
            <person name="Stephan W."/>
            <person name="Strausberg R.L."/>
            <person name="Strempel S."/>
            <person name="Sturgill D."/>
            <person name="Sutton G."/>
            <person name="Sutton G.G."/>
            <person name="Tao W."/>
            <person name="Teichmann S."/>
            <person name="Tobari Y.N."/>
            <person name="Tomimura Y."/>
            <person name="Tsolas J.M."/>
            <person name="Valente V.L."/>
            <person name="Venter E."/>
            <person name="Venter J.C."/>
            <person name="Vicario S."/>
            <person name="Vieira F.G."/>
            <person name="Vilella A.J."/>
            <person name="Villasante A."/>
            <person name="Walenz B."/>
            <person name="Wang J."/>
            <person name="Wasserman M."/>
            <person name="Watts T."/>
            <person name="Wilson D."/>
            <person name="Wilson R.K."/>
            <person name="Wing R.A."/>
            <person name="Wolfner M.F."/>
            <person name="Wong A."/>
            <person name="Wong G.K."/>
            <person name="Wu C.I."/>
            <person name="Wu G."/>
            <person name="Yamamoto D."/>
            <person name="Yang H.P."/>
            <person name="Yang S.P."/>
            <person name="Yorke J.A."/>
            <person name="Yoshida K."/>
            <person name="Zdobnov E."/>
            <person name="Zhang P."/>
            <person name="Zhang Y."/>
            <person name="Zimin A.V."/>
            <person name="Baldwin J."/>
            <person name="Abdouelleil A."/>
            <person name="Abdulkadir J."/>
            <person name="Abebe A."/>
            <person name="Abera B."/>
            <person name="Abreu J."/>
            <person name="Acer S.C."/>
            <person name="Aftuck L."/>
            <person name="Alexander A."/>
            <person name="An P."/>
            <person name="Anderson E."/>
            <person name="Anderson S."/>
            <person name="Arachi H."/>
            <person name="Azer M."/>
            <person name="Bachantsang P."/>
            <person name="Barry A."/>
            <person name="Bayul T."/>
            <person name="Berlin A."/>
            <person name="Bessette D."/>
            <person name="Bloom T."/>
            <person name="Blye J."/>
            <person name="Boguslavskiy L."/>
            <person name="Bonnet C."/>
            <person name="Boukhgalter B."/>
            <person name="Bourzgui I."/>
            <person name="Brown A."/>
            <person name="Cahill P."/>
            <person name="Channer S."/>
            <person name="Cheshatsang Y."/>
            <person name="Chuda L."/>
            <person name="Citroen M."/>
            <person name="Collymore A."/>
            <person name="Cooke P."/>
            <person name="Costello M."/>
            <person name="D'Aco K."/>
            <person name="Daza R."/>
            <person name="De Haan G."/>
            <person name="DeGray S."/>
            <person name="DeMaso C."/>
            <person name="Dhargay N."/>
            <person name="Dooley K."/>
            <person name="Dooley E."/>
            <person name="Doricent M."/>
            <person name="Dorje P."/>
            <person name="Dorjee K."/>
            <person name="Dupes A."/>
            <person name="Elong R."/>
            <person name="Falk J."/>
            <person name="Farina A."/>
            <person name="Faro S."/>
            <person name="Ferguson D."/>
            <person name="Fisher S."/>
            <person name="Foley C.D."/>
            <person name="Franke A."/>
            <person name="Friedrich D."/>
            <person name="Gadbois L."/>
            <person name="Gearin G."/>
            <person name="Gearin C.R."/>
            <person name="Giannoukos G."/>
            <person name="Goode T."/>
            <person name="Graham J."/>
            <person name="Grandbois E."/>
            <person name="Grewal S."/>
            <person name="Gyaltsen K."/>
            <person name="Hafez N."/>
            <person name="Hagos B."/>
            <person name="Hall J."/>
            <person name="Henson C."/>
            <person name="Hollinger A."/>
            <person name="Honan T."/>
            <person name="Huard M.D."/>
            <person name="Hughes L."/>
            <person name="Hurhula B."/>
            <person name="Husby M.E."/>
            <person name="Kamat A."/>
            <person name="Kanga B."/>
            <person name="Kashin S."/>
            <person name="Khazanovich D."/>
            <person name="Kisner P."/>
            <person name="Lance K."/>
            <person name="Lara M."/>
            <person name="Lee W."/>
            <person name="Lennon N."/>
            <person name="Letendre F."/>
            <person name="LeVine R."/>
            <person name="Lipovsky A."/>
            <person name="Liu X."/>
            <person name="Liu J."/>
            <person name="Liu S."/>
            <person name="Lokyitsang T."/>
            <person name="Lokyitsang Y."/>
            <person name="Lubonja R."/>
            <person name="Lui A."/>
            <person name="MacDonald P."/>
            <person name="Magnisalis V."/>
            <person name="Maru K."/>
            <person name="Matthews C."/>
            <person name="McCusker W."/>
            <person name="McDonough S."/>
            <person name="Mehta T."/>
            <person name="Meldrim J."/>
            <person name="Meneus L."/>
            <person name="Mihai O."/>
            <person name="Mihalev A."/>
            <person name="Mihova T."/>
            <person name="Mittelman R."/>
            <person name="Mlenga V."/>
            <person name="Montmayeur A."/>
            <person name="Mulrain L."/>
            <person name="Navidi A."/>
            <person name="Naylor J."/>
            <person name="Negash T."/>
            <person name="Nguyen T."/>
            <person name="Nguyen N."/>
            <person name="Nicol R."/>
            <person name="Norbu C."/>
            <person name="Norbu N."/>
            <person name="Novod N."/>
            <person name="O'Neill B."/>
            <person name="Osman S."/>
            <person name="Markiewicz E."/>
            <person name="Oyono O.L."/>
            <person name="Patti C."/>
            <person name="Phunkhang P."/>
            <person name="Pierre F."/>
            <person name="Priest M."/>
            <person name="Raghuraman S."/>
            <person name="Rege F."/>
            <person name="Reyes R."/>
            <person name="Rise C."/>
            <person name="Rogov P."/>
            <person name="Ross K."/>
            <person name="Ryan E."/>
            <person name="Settipalli S."/>
            <person name="Shea T."/>
            <person name="Sherpa N."/>
            <person name="Shi L."/>
            <person name="Shih D."/>
            <person name="Sparrow T."/>
            <person name="Spaulding J."/>
            <person name="Stalker J."/>
            <person name="Stange-Thomann N."/>
            <person name="Stavropoulos S."/>
            <person name="Stone C."/>
            <person name="Strader C."/>
            <person name="Tesfaye S."/>
            <person name="Thomson T."/>
            <person name="Thoulutsang Y."/>
            <person name="Thoulutsang D."/>
            <person name="Topham K."/>
            <person name="Topping I."/>
            <person name="Tsamla T."/>
            <person name="Vassiliev H."/>
            <person name="Vo A."/>
            <person name="Wangchuk T."/>
            <person name="Wangdi T."/>
            <person name="Weiand M."/>
            <person name="Wilkinson J."/>
            <person name="Wilson A."/>
            <person name="Yadav S."/>
            <person name="Young G."/>
            <person name="Yu Q."/>
            <person name="Zembek L."/>
            <person name="Zhong D."/>
            <person name="Zimmer A."/>
            <person name="Zwirko Z."/>
            <person name="Jaffe D.B."/>
            <person name="Alvarez P."/>
            <person name="Brockman W."/>
            <person name="Butler J."/>
            <person name="Chin C."/>
            <person name="Gnerre S."/>
            <person name="Grabherr M."/>
            <person name="Kleber M."/>
            <person name="Mauceli E."/>
            <person name="MacCallum I."/>
        </authorList>
    </citation>
    <scope>NUCLEOTIDE SEQUENCE [LARGE SCALE GENOMIC DNA]</scope>
    <source>
        <strain evidence="7">Tucson 14030-0811.24</strain>
    </source>
</reference>
<feature type="transmembrane region" description="Helical" evidence="5">
    <location>
        <begin position="183"/>
        <end position="201"/>
    </location>
</feature>
<keyword evidence="7" id="KW-1185">Reference proteome</keyword>
<dbReference type="InterPro" id="IPR011701">
    <property type="entry name" value="MFS"/>
</dbReference>
<dbReference type="InterPro" id="IPR036259">
    <property type="entry name" value="MFS_trans_sf"/>
</dbReference>
<dbReference type="SUPFAM" id="SSF103473">
    <property type="entry name" value="MFS general substrate transporter"/>
    <property type="match status" value="1"/>
</dbReference>
<keyword evidence="4 5" id="KW-0472">Membrane</keyword>
<evidence type="ECO:0000313" key="7">
    <source>
        <dbReference type="Proteomes" id="UP000007798"/>
    </source>
</evidence>
<evidence type="ECO:0000256" key="5">
    <source>
        <dbReference type="SAM" id="Phobius"/>
    </source>
</evidence>
<name>B4NNL8_DROWI</name>
<accession>B4NNL8</accession>
<gene>
    <name evidence="6" type="primary">Dwil\GK23343</name>
    <name evidence="6" type="ORF">Dwil_GK23343</name>
</gene>
<dbReference type="GO" id="GO:0016020">
    <property type="term" value="C:membrane"/>
    <property type="evidence" value="ECO:0007669"/>
    <property type="project" value="UniProtKB-SubCell"/>
</dbReference>
<proteinExistence type="predicted"/>
<keyword evidence="3 5" id="KW-1133">Transmembrane helix</keyword>
<dbReference type="InParanoid" id="B4NNL8"/>
<evidence type="ECO:0000256" key="1">
    <source>
        <dbReference type="ARBA" id="ARBA00004141"/>
    </source>
</evidence>
<dbReference type="PANTHER" id="PTHR23507">
    <property type="entry name" value="ZGC:174356"/>
    <property type="match status" value="1"/>
</dbReference>
<sequence>MSDLDNEPMLITNKIEEANAEPNGNAIHPHSYLSSSIILTAITQISLRENISPWWYILYSVPSIFSGGFCSVCAVSFCYISDVTTAKTRPMRMVLMDAAISVGLIGGSVTSGYIYELTTAAPLFMISGSLMAISLIYLIIWVPESLRHEHLSHSHRLHELFRMDLLKDLWHTCCQSRGHSENLIIWLTMLALTIHIFAAEGDNSVNLLFIREQFDWTVKDFSIFYVARLFIQILGSILVLSVLRRFVKLSIHGMAILCLGCIVLESTTRATAQYSYEIYLGLVLGIMRGVLGPMSKTILSEVTPSSEVGKIFALSSSLQAVTPSLAVPLYTTVYKTTVENYPGAFNVISLGLNFLGFILMK</sequence>
<dbReference type="eggNOG" id="KOG2816">
    <property type="taxonomic scope" value="Eukaryota"/>
</dbReference>
<feature type="transmembrane region" description="Helical" evidence="5">
    <location>
        <begin position="221"/>
        <end position="242"/>
    </location>
</feature>
<dbReference type="EMBL" id="CH964282">
    <property type="protein sequence ID" value="EDW85957.2"/>
    <property type="molecule type" value="Genomic_DNA"/>
</dbReference>
<evidence type="ECO:0000256" key="2">
    <source>
        <dbReference type="ARBA" id="ARBA00022692"/>
    </source>
</evidence>
<dbReference type="Proteomes" id="UP000007798">
    <property type="component" value="Unassembled WGS sequence"/>
</dbReference>
<dbReference type="Gene3D" id="1.20.1250.20">
    <property type="entry name" value="MFS general substrate transporter like domains"/>
    <property type="match status" value="1"/>
</dbReference>
<dbReference type="PANTHER" id="PTHR23507:SF39">
    <property type="entry name" value="GH23453P-RELATED"/>
    <property type="match status" value="1"/>
</dbReference>
<feature type="transmembrane region" description="Helical" evidence="5">
    <location>
        <begin position="121"/>
        <end position="142"/>
    </location>
</feature>
<dbReference type="Pfam" id="PF07690">
    <property type="entry name" value="MFS_1"/>
    <property type="match status" value="1"/>
</dbReference>
<dbReference type="OrthoDB" id="430300at2759"/>
<evidence type="ECO:0000256" key="4">
    <source>
        <dbReference type="ARBA" id="ARBA00023136"/>
    </source>
</evidence>